<dbReference type="GO" id="GO:0016020">
    <property type="term" value="C:membrane"/>
    <property type="evidence" value="ECO:0007669"/>
    <property type="project" value="UniProtKB-SubCell"/>
</dbReference>
<name>A0A497Y3C3_9SPHI</name>
<dbReference type="Pfam" id="PF26002">
    <property type="entry name" value="Beta-barrel_AprE"/>
    <property type="match status" value="1"/>
</dbReference>
<dbReference type="AlphaFoldDB" id="A0A497Y3C3"/>
<evidence type="ECO:0000259" key="8">
    <source>
        <dbReference type="Pfam" id="PF26002"/>
    </source>
</evidence>
<accession>A0A497Y3C3</accession>
<dbReference type="Proteomes" id="UP000273898">
    <property type="component" value="Unassembled WGS sequence"/>
</dbReference>
<dbReference type="InterPro" id="IPR050739">
    <property type="entry name" value="MFP"/>
</dbReference>
<dbReference type="Gene3D" id="2.40.30.170">
    <property type="match status" value="1"/>
</dbReference>
<comment type="caution">
    <text evidence="9">The sequence shown here is derived from an EMBL/GenBank/DDBJ whole genome shotgun (WGS) entry which is preliminary data.</text>
</comment>
<dbReference type="PANTHER" id="PTHR30386">
    <property type="entry name" value="MEMBRANE FUSION SUBUNIT OF EMRAB-TOLC MULTIDRUG EFFLUX PUMP"/>
    <property type="match status" value="1"/>
</dbReference>
<dbReference type="InterPro" id="IPR058625">
    <property type="entry name" value="MdtA-like_BSH"/>
</dbReference>
<evidence type="ECO:0000259" key="7">
    <source>
        <dbReference type="Pfam" id="PF25917"/>
    </source>
</evidence>
<gene>
    <name evidence="9" type="ORF">BCL90_2064</name>
</gene>
<evidence type="ECO:0000256" key="3">
    <source>
        <dbReference type="ARBA" id="ARBA00022989"/>
    </source>
</evidence>
<dbReference type="Pfam" id="PF25917">
    <property type="entry name" value="BSH_RND"/>
    <property type="match status" value="1"/>
</dbReference>
<evidence type="ECO:0000256" key="6">
    <source>
        <dbReference type="SAM" id="Phobius"/>
    </source>
</evidence>
<comment type="subcellular location">
    <subcellularLocation>
        <location evidence="1">Membrane</location>
        <topology evidence="1">Single-pass membrane protein</topology>
    </subcellularLocation>
</comment>
<dbReference type="OrthoDB" id="594147at2"/>
<protein>
    <submittedName>
        <fullName evidence="9">HlyD family secretion protein</fullName>
    </submittedName>
</protein>
<sequence length="395" mass="44889">MVLTKPLMIMPFTEDANFEDNAIIFLHHTKVRTQIIYSATILFILVAFTALPFIYTTVSVKGNGSLQSNIERAELLAPVAGKITLINLTDNKKIKKGQLLLNIDPTVPETQNVILNTRSRELKDLLNDALLLLKLVDLSNAGQPALQTGLYAASWQQYAEQIQNALNAREQAYKIYKRYEILFSKRVVTEAEYEQYKFNYEQALSDFKMVARKYKTQWQTESNQYRKELKDLDSQKIQLTEQEKLYHLTAGISGTVQNLSGLQLGSFISANQKIGEISPDSALLAICYVKPSDIGLIKTGQTVRFQIDAFNYNQWGLLAGIVADISDDIILINQSPYFKVKCKLDRDYLKLKNGYKGQVKKGMTFNAHFTIAKRNLYQLLYDKVDDWLNPNGAKS</sequence>
<feature type="coiled-coil region" evidence="5">
    <location>
        <begin position="215"/>
        <end position="242"/>
    </location>
</feature>
<dbReference type="PANTHER" id="PTHR30386:SF26">
    <property type="entry name" value="TRANSPORT PROTEIN COMB"/>
    <property type="match status" value="1"/>
</dbReference>
<feature type="domain" description="Multidrug resistance protein MdtA-like barrel-sandwich hybrid" evidence="7">
    <location>
        <begin position="72"/>
        <end position="273"/>
    </location>
</feature>
<reference evidence="9 10" key="1">
    <citation type="submission" date="2018-10" db="EMBL/GenBank/DDBJ databases">
        <title>Genomic Encyclopedia of Archaeal and Bacterial Type Strains, Phase II (KMG-II): from individual species to whole genera.</title>
        <authorList>
            <person name="Goeker M."/>
        </authorList>
    </citation>
    <scope>NUCLEOTIDE SEQUENCE [LARGE SCALE GENOMIC DNA]</scope>
    <source>
        <strain evidence="9 10">DSM 19624</strain>
    </source>
</reference>
<dbReference type="InterPro" id="IPR058982">
    <property type="entry name" value="Beta-barrel_AprE"/>
</dbReference>
<evidence type="ECO:0000256" key="4">
    <source>
        <dbReference type="ARBA" id="ARBA00023136"/>
    </source>
</evidence>
<keyword evidence="5" id="KW-0175">Coiled coil</keyword>
<evidence type="ECO:0000256" key="1">
    <source>
        <dbReference type="ARBA" id="ARBA00004167"/>
    </source>
</evidence>
<keyword evidence="4 6" id="KW-0472">Membrane</keyword>
<evidence type="ECO:0000256" key="2">
    <source>
        <dbReference type="ARBA" id="ARBA00022692"/>
    </source>
</evidence>
<dbReference type="EMBL" id="RCCK01000011">
    <property type="protein sequence ID" value="RLJ77004.1"/>
    <property type="molecule type" value="Genomic_DNA"/>
</dbReference>
<proteinExistence type="predicted"/>
<keyword evidence="2 6" id="KW-0812">Transmembrane</keyword>
<feature type="transmembrane region" description="Helical" evidence="6">
    <location>
        <begin position="35"/>
        <end position="55"/>
    </location>
</feature>
<evidence type="ECO:0000313" key="9">
    <source>
        <dbReference type="EMBL" id="RLJ77004.1"/>
    </source>
</evidence>
<organism evidence="9 10">
    <name type="scientific">Pedobacter alluvionis</name>
    <dbReference type="NCBI Taxonomy" id="475253"/>
    <lineage>
        <taxon>Bacteria</taxon>
        <taxon>Pseudomonadati</taxon>
        <taxon>Bacteroidota</taxon>
        <taxon>Sphingobacteriia</taxon>
        <taxon>Sphingobacteriales</taxon>
        <taxon>Sphingobacteriaceae</taxon>
        <taxon>Pedobacter</taxon>
    </lineage>
</organism>
<feature type="domain" description="AprE-like beta-barrel" evidence="8">
    <location>
        <begin position="284"/>
        <end position="369"/>
    </location>
</feature>
<evidence type="ECO:0000256" key="5">
    <source>
        <dbReference type="SAM" id="Coils"/>
    </source>
</evidence>
<keyword evidence="3 6" id="KW-1133">Transmembrane helix</keyword>
<evidence type="ECO:0000313" key="10">
    <source>
        <dbReference type="Proteomes" id="UP000273898"/>
    </source>
</evidence>